<evidence type="ECO:0000259" key="1">
    <source>
        <dbReference type="PROSITE" id="PS50076"/>
    </source>
</evidence>
<dbReference type="PANTHER" id="PTHR44665">
    <property type="entry name" value="DNAJ HOMOLOG SUBFAMILY C MEMBER 14"/>
    <property type="match status" value="1"/>
</dbReference>
<keyword evidence="3" id="KW-1185">Reference proteome</keyword>
<evidence type="ECO:0000313" key="2">
    <source>
        <dbReference type="EMBL" id="OXB51013.1"/>
    </source>
</evidence>
<dbReference type="InterPro" id="IPR001623">
    <property type="entry name" value="DnaJ_domain"/>
</dbReference>
<dbReference type="Pfam" id="PF00226">
    <property type="entry name" value="DnaJ"/>
    <property type="match status" value="1"/>
</dbReference>
<dbReference type="PROSITE" id="PS50076">
    <property type="entry name" value="DNAJ_2"/>
    <property type="match status" value="1"/>
</dbReference>
<dbReference type="STRING" id="9009.A0A226M6W7"/>
<dbReference type="EMBL" id="MCFN01024571">
    <property type="protein sequence ID" value="OXB51013.1"/>
    <property type="molecule type" value="Genomic_DNA"/>
</dbReference>
<protein>
    <recommendedName>
        <fullName evidence="1">J domain-containing protein</fullName>
    </recommendedName>
</protein>
<dbReference type="PRINTS" id="PR00625">
    <property type="entry name" value="JDOMAIN"/>
</dbReference>
<dbReference type="SMART" id="SM00271">
    <property type="entry name" value="DnaJ"/>
    <property type="match status" value="1"/>
</dbReference>
<sequence>MAEVPEEELNPFEALGVEVTASDAELRKAYRRLAVLVHPDKSEHPRAEEAFKVLRAAWDIVSSPEKRKEYEIKRMAESELSRSVSEFLSRLQDDLKEAMNTMMCSKCQG</sequence>
<dbReference type="GO" id="GO:0050780">
    <property type="term" value="F:dopamine receptor binding"/>
    <property type="evidence" value="ECO:0007669"/>
    <property type="project" value="TreeGrafter"/>
</dbReference>
<organism evidence="2 3">
    <name type="scientific">Callipepla squamata</name>
    <name type="common">Scaled quail</name>
    <dbReference type="NCBI Taxonomy" id="9009"/>
    <lineage>
        <taxon>Eukaryota</taxon>
        <taxon>Metazoa</taxon>
        <taxon>Chordata</taxon>
        <taxon>Craniata</taxon>
        <taxon>Vertebrata</taxon>
        <taxon>Euteleostomi</taxon>
        <taxon>Archelosauria</taxon>
        <taxon>Archosauria</taxon>
        <taxon>Dinosauria</taxon>
        <taxon>Saurischia</taxon>
        <taxon>Theropoda</taxon>
        <taxon>Coelurosauria</taxon>
        <taxon>Aves</taxon>
        <taxon>Neognathae</taxon>
        <taxon>Galloanserae</taxon>
        <taxon>Galliformes</taxon>
        <taxon>Odontophoridae</taxon>
        <taxon>Callipepla</taxon>
    </lineage>
</organism>
<proteinExistence type="predicted"/>
<dbReference type="SUPFAM" id="SSF46565">
    <property type="entry name" value="Chaperone J-domain"/>
    <property type="match status" value="1"/>
</dbReference>
<accession>A0A226M6W7</accession>
<comment type="caution">
    <text evidence="2">The sequence shown here is derived from an EMBL/GenBank/DDBJ whole genome shotgun (WGS) entry which is preliminary data.</text>
</comment>
<reference evidence="2 3" key="1">
    <citation type="submission" date="2016-07" db="EMBL/GenBank/DDBJ databases">
        <title>Disparate Historic Effective Population Sizes Predicted by Modern Levels of Genome Diversity for the Scaled Quail (Callipepla squamata) and the Northern Bobwhite (Colinus virginianus): Inferences from First and Second Generation Draft Genome Assemblies for Sympatric New World Quail.</title>
        <authorList>
            <person name="Oldeschulte D.L."/>
            <person name="Halley Y.A."/>
            <person name="Bhattarai E.K."/>
            <person name="Brashear W.A."/>
            <person name="Hill J."/>
            <person name="Metz R.P."/>
            <person name="Johnson C.D."/>
            <person name="Rollins D."/>
            <person name="Peterson M.J."/>
            <person name="Bickhart D.M."/>
            <person name="Decker J.E."/>
            <person name="Seabury C.M."/>
        </authorList>
    </citation>
    <scope>NUCLEOTIDE SEQUENCE [LARGE SCALE GENOMIC DNA]</scope>
    <source>
        <strain evidence="2 3">Texas</strain>
        <tissue evidence="2">Leg muscle</tissue>
    </source>
</reference>
<feature type="domain" description="J" evidence="1">
    <location>
        <begin position="10"/>
        <end position="74"/>
    </location>
</feature>
<dbReference type="OrthoDB" id="9120501at2759"/>
<dbReference type="Proteomes" id="UP000198323">
    <property type="component" value="Unassembled WGS sequence"/>
</dbReference>
<dbReference type="InterPro" id="IPR052317">
    <property type="entry name" value="Viral_replicn-host_int_reg"/>
</dbReference>
<dbReference type="PANTHER" id="PTHR44665:SF1">
    <property type="entry name" value="DNAJ HOMOLOG SUBFAMILY C MEMBER 14"/>
    <property type="match status" value="1"/>
</dbReference>
<dbReference type="AlphaFoldDB" id="A0A226M6W7"/>
<feature type="non-terminal residue" evidence="2">
    <location>
        <position position="109"/>
    </location>
</feature>
<evidence type="ECO:0000313" key="3">
    <source>
        <dbReference type="Proteomes" id="UP000198323"/>
    </source>
</evidence>
<dbReference type="CDD" id="cd06257">
    <property type="entry name" value="DnaJ"/>
    <property type="match status" value="1"/>
</dbReference>
<name>A0A226M6W7_CALSU</name>
<dbReference type="InterPro" id="IPR036869">
    <property type="entry name" value="J_dom_sf"/>
</dbReference>
<gene>
    <name evidence="2" type="ORF">ASZ78_016915</name>
</gene>
<dbReference type="Gene3D" id="1.10.287.110">
    <property type="entry name" value="DnaJ domain"/>
    <property type="match status" value="1"/>
</dbReference>